<dbReference type="InterPro" id="IPR043150">
    <property type="entry name" value="Phytochrome_PHY_sf"/>
</dbReference>
<dbReference type="PRINTS" id="PR00344">
    <property type="entry name" value="BCTRLSENSOR"/>
</dbReference>
<dbReference type="InterPro" id="IPR005467">
    <property type="entry name" value="His_kinase_dom"/>
</dbReference>
<feature type="compositionally biased region" description="Basic and acidic residues" evidence="7">
    <location>
        <begin position="163"/>
        <end position="177"/>
    </location>
</feature>
<feature type="compositionally biased region" description="Basic and acidic residues" evidence="7">
    <location>
        <begin position="1030"/>
        <end position="1041"/>
    </location>
</feature>
<evidence type="ECO:0000259" key="9">
    <source>
        <dbReference type="PROSITE" id="PS50109"/>
    </source>
</evidence>
<dbReference type="SMART" id="SM00387">
    <property type="entry name" value="HATPase_c"/>
    <property type="match status" value="1"/>
</dbReference>
<reference evidence="11" key="1">
    <citation type="journal article" date="2023" name="IMA Fungus">
        <title>Comparative genomic study of the Penicillium genus elucidates a diverse pangenome and 15 lateral gene transfer events.</title>
        <authorList>
            <person name="Petersen C."/>
            <person name="Sorensen T."/>
            <person name="Nielsen M.R."/>
            <person name="Sondergaard T.E."/>
            <person name="Sorensen J.L."/>
            <person name="Fitzpatrick D.A."/>
            <person name="Frisvad J.C."/>
            <person name="Nielsen K.L."/>
        </authorList>
    </citation>
    <scope>NUCLEOTIDE SEQUENCE</scope>
    <source>
        <strain evidence="11">IBT 17514</strain>
    </source>
</reference>
<evidence type="ECO:0000256" key="2">
    <source>
        <dbReference type="ARBA" id="ARBA00022553"/>
    </source>
</evidence>
<dbReference type="InterPro" id="IPR004358">
    <property type="entry name" value="Sig_transdc_His_kin-like_C"/>
</dbReference>
<dbReference type="SUPFAM" id="SSF52172">
    <property type="entry name" value="CheY-like"/>
    <property type="match status" value="1"/>
</dbReference>
<evidence type="ECO:0000256" key="7">
    <source>
        <dbReference type="SAM" id="MobiDB-lite"/>
    </source>
</evidence>
<evidence type="ECO:0000256" key="1">
    <source>
        <dbReference type="ARBA" id="ARBA00022543"/>
    </source>
</evidence>
<dbReference type="Gene3D" id="3.30.450.40">
    <property type="match status" value="1"/>
</dbReference>
<dbReference type="Pfam" id="PF00360">
    <property type="entry name" value="PHY"/>
    <property type="match status" value="1"/>
</dbReference>
<gene>
    <name evidence="11" type="ORF">N7493_008061</name>
</gene>
<evidence type="ECO:0000259" key="8">
    <source>
        <dbReference type="PROSITE" id="PS50046"/>
    </source>
</evidence>
<evidence type="ECO:0000313" key="11">
    <source>
        <dbReference type="EMBL" id="KAJ5716150.1"/>
    </source>
</evidence>
<proteinExistence type="predicted"/>
<dbReference type="InterPro" id="IPR013654">
    <property type="entry name" value="PAS_2"/>
</dbReference>
<dbReference type="InterPro" id="IPR003594">
    <property type="entry name" value="HATPase_dom"/>
</dbReference>
<dbReference type="SUPFAM" id="SSF55781">
    <property type="entry name" value="GAF domain-like"/>
    <property type="match status" value="2"/>
</dbReference>
<feature type="domain" description="Histidine kinase" evidence="9">
    <location>
        <begin position="747"/>
        <end position="985"/>
    </location>
</feature>
<feature type="region of interest" description="Disordered" evidence="7">
    <location>
        <begin position="85"/>
        <end position="191"/>
    </location>
</feature>
<keyword evidence="2 6" id="KW-0597">Phosphoprotein</keyword>
<dbReference type="GO" id="GO:0009881">
    <property type="term" value="F:photoreceptor activity"/>
    <property type="evidence" value="ECO:0007669"/>
    <property type="project" value="UniProtKB-KW"/>
</dbReference>
<dbReference type="PROSITE" id="PS50109">
    <property type="entry name" value="HIS_KIN"/>
    <property type="match status" value="1"/>
</dbReference>
<dbReference type="Proteomes" id="UP001215712">
    <property type="component" value="Unassembled WGS sequence"/>
</dbReference>
<feature type="domain" description="Phytochrome chromophore attachment site" evidence="8">
    <location>
        <begin position="386"/>
        <end position="545"/>
    </location>
</feature>
<dbReference type="GO" id="GO:0009584">
    <property type="term" value="P:detection of visible light"/>
    <property type="evidence" value="ECO:0007669"/>
    <property type="project" value="InterPro"/>
</dbReference>
<dbReference type="Gene3D" id="1.10.287.130">
    <property type="match status" value="1"/>
</dbReference>
<accession>A0AAD6HGL9</accession>
<evidence type="ECO:0000256" key="6">
    <source>
        <dbReference type="PROSITE-ProRule" id="PRU00169"/>
    </source>
</evidence>
<dbReference type="CDD" id="cd17546">
    <property type="entry name" value="REC_hyHK_CKI1_RcsC-like"/>
    <property type="match status" value="1"/>
</dbReference>
<dbReference type="SUPFAM" id="SSF47384">
    <property type="entry name" value="Homodimeric domain of signal transducing histidine kinase"/>
    <property type="match status" value="1"/>
</dbReference>
<dbReference type="PROSITE" id="PS50046">
    <property type="entry name" value="PHYTOCHROME_2"/>
    <property type="match status" value="1"/>
</dbReference>
<dbReference type="InterPro" id="IPR003661">
    <property type="entry name" value="HisK_dim/P_dom"/>
</dbReference>
<dbReference type="InterPro" id="IPR016132">
    <property type="entry name" value="Phyto_chromo_attachment"/>
</dbReference>
<dbReference type="InterPro" id="IPR001789">
    <property type="entry name" value="Sig_transdc_resp-reg_receiver"/>
</dbReference>
<sequence length="1271" mass="141749">MHSPVRHEDESEWKVIYNGQDQQHLSDGGKTPARTPSLPKSMHILSDKKTDLSTVTELVSPRLKLPKLGNDSVERVFPVRSVVSFDSTPSSALQTPSFDKLESPITPFADSVRANGTPDERAGMYSRSSMRGTESVPRRPNHLTRMRQQPSLSNISPSLLRSSAHDQNSRSCFDKSSRPSSSTSNEDHGLSAQLQNTIREGADILARDELTKGLGYFYEDETNLVVQPFGALFVVSYLNDHNIVQAASSNSAEILGYSPDDLFELYSIESIFPESEINKFRSHMRRVSDDEYDVQLCGPEVFSLSISARYQDGGGTTHFWCTMHTSRVYRGYVICELEPTAHINEKQEASSFGNHESVTDYEAKFQESELLNTLPRIVQKISSTQTLESLVHNTMASLQQLTLFERITMYHFDTDQNGIVVADWTDAFLDMESYEGLEFEEFSFSEEVKRQYLRKAVSFAYRKDQEFAELRYRASTIKMGLDLSHCYLLAAPGPSEVKSDPHMQGCISIGIYAFGKLWGLVSCQSYGENTRLHPLVQRTCWLLSETISSNIERLSYTLPFHAQPKLSNRDSEEKPELQTPSGDLLGLFGADYAAASILGEMKILGKPPDSQEALALLEYLRAKELSTVLWSTDILSDFEDLDYSPGFRNLSGLIYIPLSADGQDFIVFFRREIGTEQKARNVESNQAAVGSSPSEGGDLKTRQTEWSAAELGKASILSLLYRTFTEIWQEKEATMQNNQLMRLLLANSAHEFRTPLNAIINYLEIALDGNINQETRDNLSRSHSASKSLIYIINDLLDLTNAENGQRLIKDEVFSLSDTLCEATDIFWEEARQKHVDLQVVQHAALPAVLGDQRRVRQVITNLISNAVQHTSTGAVTVESCILPDSWEPDRISVEVAVHDTGSGMSQEAVETLFCELEQVSNKEYMQNPPSYGDKSDLSALETESVLGLGLALVARIVRNMDGQLSLKSKEGKGSCFRIRLKFPLPSEEVAYLSPQSGPRGGLQSNAVAGEYGSQEPNEQVRHSQQGSDGKNESEQNIQEKEGVSCCCGEPIMSESATGRIDSPLVDADITLLNGESRNLTILASGAKVEDKVPLRSNKAEPFVKSKPISPDGMETPDTPTNQHLRVLIAEDDPINSSIVQKRLEKFGYSVRMTGNGKECASVYNESPSCFDVILMDIQMPIVDGLTATKKIREQEHLRSTDQNRTPVFAVSASLVEKDRQIYLDAGFDGWIMKPVDFQRVHELLGGVWSAESRNKALYEPGMWEQGGWFE</sequence>
<dbReference type="Gene3D" id="3.30.565.10">
    <property type="entry name" value="Histidine kinase-like ATPase, C-terminal domain"/>
    <property type="match status" value="1"/>
</dbReference>
<dbReference type="EMBL" id="JAQJAN010000012">
    <property type="protein sequence ID" value="KAJ5716150.1"/>
    <property type="molecule type" value="Genomic_DNA"/>
</dbReference>
<dbReference type="Gene3D" id="3.40.50.2300">
    <property type="match status" value="1"/>
</dbReference>
<dbReference type="SUPFAM" id="SSF55785">
    <property type="entry name" value="PYP-like sensor domain (PAS domain)"/>
    <property type="match status" value="1"/>
</dbReference>
<dbReference type="InterPro" id="IPR029016">
    <property type="entry name" value="GAF-like_dom_sf"/>
</dbReference>
<dbReference type="Gene3D" id="3.30.450.20">
    <property type="entry name" value="PAS domain"/>
    <property type="match status" value="1"/>
</dbReference>
<dbReference type="PANTHER" id="PTHR43719">
    <property type="entry name" value="TWO-COMPONENT HISTIDINE KINASE"/>
    <property type="match status" value="1"/>
</dbReference>
<dbReference type="GO" id="GO:0006355">
    <property type="term" value="P:regulation of DNA-templated transcription"/>
    <property type="evidence" value="ECO:0007669"/>
    <property type="project" value="InterPro"/>
</dbReference>
<dbReference type="PROSITE" id="PS50110">
    <property type="entry name" value="RESPONSE_REGULATORY"/>
    <property type="match status" value="1"/>
</dbReference>
<dbReference type="SMART" id="SM00388">
    <property type="entry name" value="HisKA"/>
    <property type="match status" value="1"/>
</dbReference>
<evidence type="ECO:0000259" key="10">
    <source>
        <dbReference type="PROSITE" id="PS50110"/>
    </source>
</evidence>
<evidence type="ECO:0000313" key="12">
    <source>
        <dbReference type="Proteomes" id="UP001215712"/>
    </source>
</evidence>
<keyword evidence="5" id="KW-0675">Receptor</keyword>
<feature type="compositionally biased region" description="Polar residues" evidence="7">
    <location>
        <begin position="1015"/>
        <end position="1029"/>
    </location>
</feature>
<dbReference type="InterPro" id="IPR036097">
    <property type="entry name" value="HisK_dim/P_sf"/>
</dbReference>
<name>A0AAD6HGL9_9EURO</name>
<evidence type="ECO:0000256" key="5">
    <source>
        <dbReference type="ARBA" id="ARBA00023170"/>
    </source>
</evidence>
<feature type="region of interest" description="Disordered" evidence="7">
    <location>
        <begin position="992"/>
        <end position="1041"/>
    </location>
</feature>
<evidence type="ECO:0000256" key="4">
    <source>
        <dbReference type="ARBA" id="ARBA00022991"/>
    </source>
</evidence>
<dbReference type="Pfam" id="PF02518">
    <property type="entry name" value="HATPase_c"/>
    <property type="match status" value="1"/>
</dbReference>
<keyword evidence="4" id="KW-0157">Chromophore</keyword>
<feature type="domain" description="Response regulatory" evidence="10">
    <location>
        <begin position="1126"/>
        <end position="1249"/>
    </location>
</feature>
<reference evidence="11" key="2">
    <citation type="submission" date="2023-01" db="EMBL/GenBank/DDBJ databases">
        <authorList>
            <person name="Petersen C."/>
        </authorList>
    </citation>
    <scope>NUCLEOTIDE SEQUENCE</scope>
    <source>
        <strain evidence="11">IBT 17514</strain>
    </source>
</reference>
<comment type="caution">
    <text evidence="11">The sequence shown here is derived from an EMBL/GenBank/DDBJ whole genome shotgun (WGS) entry which is preliminary data.</text>
</comment>
<protein>
    <recommendedName>
        <fullName evidence="13">CheY-like superfamily</fullName>
    </recommendedName>
</protein>
<keyword evidence="12" id="KW-1185">Reference proteome</keyword>
<evidence type="ECO:0008006" key="13">
    <source>
        <dbReference type="Google" id="ProtNLM"/>
    </source>
</evidence>
<feature type="region of interest" description="Disordered" evidence="7">
    <location>
        <begin position="18"/>
        <end position="40"/>
    </location>
</feature>
<feature type="compositionally biased region" description="Polar residues" evidence="7">
    <location>
        <begin position="146"/>
        <end position="162"/>
    </location>
</feature>
<dbReference type="Gene3D" id="3.30.450.270">
    <property type="match status" value="1"/>
</dbReference>
<keyword evidence="3" id="KW-0716">Sensory transduction</keyword>
<organism evidence="11 12">
    <name type="scientific">Penicillium malachiteum</name>
    <dbReference type="NCBI Taxonomy" id="1324776"/>
    <lineage>
        <taxon>Eukaryota</taxon>
        <taxon>Fungi</taxon>
        <taxon>Dikarya</taxon>
        <taxon>Ascomycota</taxon>
        <taxon>Pezizomycotina</taxon>
        <taxon>Eurotiomycetes</taxon>
        <taxon>Eurotiomycetidae</taxon>
        <taxon>Eurotiales</taxon>
        <taxon>Aspergillaceae</taxon>
        <taxon>Penicillium</taxon>
    </lineage>
</organism>
<dbReference type="GO" id="GO:0000155">
    <property type="term" value="F:phosphorelay sensor kinase activity"/>
    <property type="evidence" value="ECO:0007669"/>
    <property type="project" value="InterPro"/>
</dbReference>
<dbReference type="Pfam" id="PF08446">
    <property type="entry name" value="PAS_2"/>
    <property type="match status" value="1"/>
</dbReference>
<dbReference type="CDD" id="cd00082">
    <property type="entry name" value="HisKA"/>
    <property type="match status" value="1"/>
</dbReference>
<dbReference type="InterPro" id="IPR011006">
    <property type="entry name" value="CheY-like_superfamily"/>
</dbReference>
<dbReference type="InterPro" id="IPR036890">
    <property type="entry name" value="HATPase_C_sf"/>
</dbReference>
<dbReference type="InterPro" id="IPR035965">
    <property type="entry name" value="PAS-like_dom_sf"/>
</dbReference>
<feature type="compositionally biased region" description="Polar residues" evidence="7">
    <location>
        <begin position="85"/>
        <end position="97"/>
    </location>
</feature>
<evidence type="ECO:0000256" key="3">
    <source>
        <dbReference type="ARBA" id="ARBA00022606"/>
    </source>
</evidence>
<dbReference type="SUPFAM" id="SSF55874">
    <property type="entry name" value="ATPase domain of HSP90 chaperone/DNA topoisomerase II/histidine kinase"/>
    <property type="match status" value="1"/>
</dbReference>
<feature type="modified residue" description="4-aspartylphosphate" evidence="6">
    <location>
        <position position="1177"/>
    </location>
</feature>
<dbReference type="InterPro" id="IPR013515">
    <property type="entry name" value="Phytochrome_cen-reg"/>
</dbReference>
<keyword evidence="1" id="KW-0600">Photoreceptor protein</keyword>
<dbReference type="Pfam" id="PF00512">
    <property type="entry name" value="HisKA"/>
    <property type="match status" value="1"/>
</dbReference>
<dbReference type="AlphaFoldDB" id="A0AAD6HGL9"/>
<dbReference type="PANTHER" id="PTHR43719:SF28">
    <property type="entry name" value="PEROXIDE STRESS-ACTIVATED HISTIDINE KINASE MAK1-RELATED"/>
    <property type="match status" value="1"/>
</dbReference>
<dbReference type="SMART" id="SM00448">
    <property type="entry name" value="REC"/>
    <property type="match status" value="1"/>
</dbReference>
<dbReference type="InterPro" id="IPR050956">
    <property type="entry name" value="2C_system_His_kinase"/>
</dbReference>
<dbReference type="Pfam" id="PF00072">
    <property type="entry name" value="Response_reg"/>
    <property type="match status" value="1"/>
</dbReference>